<accession>M4BMU7</accession>
<organism evidence="2 3">
    <name type="scientific">Hyaloperonospora arabidopsidis (strain Emoy2)</name>
    <name type="common">Downy mildew agent</name>
    <name type="synonym">Peronospora arabidopsidis</name>
    <dbReference type="NCBI Taxonomy" id="559515"/>
    <lineage>
        <taxon>Eukaryota</taxon>
        <taxon>Sar</taxon>
        <taxon>Stramenopiles</taxon>
        <taxon>Oomycota</taxon>
        <taxon>Peronosporomycetes</taxon>
        <taxon>Peronosporales</taxon>
        <taxon>Peronosporaceae</taxon>
        <taxon>Hyaloperonospora</taxon>
    </lineage>
</organism>
<dbReference type="VEuPathDB" id="FungiDB:HpaG807734"/>
<dbReference type="HOGENOM" id="CLU_2727651_0_0_1"/>
<evidence type="ECO:0000256" key="1">
    <source>
        <dbReference type="SAM" id="SignalP"/>
    </source>
</evidence>
<feature type="chain" id="PRO_5004048807" description="RxLR effector candidate protein" evidence="1">
    <location>
        <begin position="21"/>
        <end position="72"/>
    </location>
</feature>
<protein>
    <recommendedName>
        <fullName evidence="4">RxLR effector candidate protein</fullName>
    </recommendedName>
</protein>
<feature type="signal peptide" evidence="1">
    <location>
        <begin position="1"/>
        <end position="20"/>
    </location>
</feature>
<reference evidence="3" key="1">
    <citation type="journal article" date="2010" name="Science">
        <title>Signatures of adaptation to obligate biotrophy in the Hyaloperonospora arabidopsidis genome.</title>
        <authorList>
            <person name="Baxter L."/>
            <person name="Tripathy S."/>
            <person name="Ishaque N."/>
            <person name="Boot N."/>
            <person name="Cabral A."/>
            <person name="Kemen E."/>
            <person name="Thines M."/>
            <person name="Ah-Fong A."/>
            <person name="Anderson R."/>
            <person name="Badejoko W."/>
            <person name="Bittner-Eddy P."/>
            <person name="Boore J.L."/>
            <person name="Chibucos M.C."/>
            <person name="Coates M."/>
            <person name="Dehal P."/>
            <person name="Delehaunty K."/>
            <person name="Dong S."/>
            <person name="Downton P."/>
            <person name="Dumas B."/>
            <person name="Fabro G."/>
            <person name="Fronick C."/>
            <person name="Fuerstenberg S.I."/>
            <person name="Fulton L."/>
            <person name="Gaulin E."/>
            <person name="Govers F."/>
            <person name="Hughes L."/>
            <person name="Humphray S."/>
            <person name="Jiang R.H."/>
            <person name="Judelson H."/>
            <person name="Kamoun S."/>
            <person name="Kyung K."/>
            <person name="Meijer H."/>
            <person name="Minx P."/>
            <person name="Morris P."/>
            <person name="Nelson J."/>
            <person name="Phuntumart V."/>
            <person name="Qutob D."/>
            <person name="Rehmany A."/>
            <person name="Rougon-Cardoso A."/>
            <person name="Ryden P."/>
            <person name="Torto-Alalibo T."/>
            <person name="Studholme D."/>
            <person name="Wang Y."/>
            <person name="Win J."/>
            <person name="Wood J."/>
            <person name="Clifton S.W."/>
            <person name="Rogers J."/>
            <person name="Van den Ackerveken G."/>
            <person name="Jones J.D."/>
            <person name="McDowell J.M."/>
            <person name="Beynon J."/>
            <person name="Tyler B.M."/>
        </authorList>
    </citation>
    <scope>NUCLEOTIDE SEQUENCE [LARGE SCALE GENOMIC DNA]</scope>
    <source>
        <strain evidence="3">Emoy2</strain>
    </source>
</reference>
<dbReference type="EnsemblProtists" id="HpaT807734">
    <property type="protein sequence ID" value="HpaP807734"/>
    <property type="gene ID" value="HpaG807734"/>
</dbReference>
<name>M4BMU7_HYAAE</name>
<reference evidence="2" key="2">
    <citation type="submission" date="2015-06" db="UniProtKB">
        <authorList>
            <consortium name="EnsemblProtists"/>
        </authorList>
    </citation>
    <scope>IDENTIFICATION</scope>
    <source>
        <strain evidence="2">Emoy2</strain>
    </source>
</reference>
<sequence length="72" mass="7870">MRAVPSVLLFCTELLNSVEALSKLVIGATEILDSVADAVARQDLKLFHASYAEMVLQIVKLYAEEELMGACK</sequence>
<evidence type="ECO:0000313" key="2">
    <source>
        <dbReference type="EnsemblProtists" id="HpaP807734"/>
    </source>
</evidence>
<dbReference type="AlphaFoldDB" id="M4BMU7"/>
<proteinExistence type="predicted"/>
<evidence type="ECO:0000313" key="3">
    <source>
        <dbReference type="Proteomes" id="UP000011713"/>
    </source>
</evidence>
<keyword evidence="1" id="KW-0732">Signal</keyword>
<dbReference type="Proteomes" id="UP000011713">
    <property type="component" value="Unassembled WGS sequence"/>
</dbReference>
<keyword evidence="3" id="KW-1185">Reference proteome</keyword>
<dbReference type="EMBL" id="JH598432">
    <property type="status" value="NOT_ANNOTATED_CDS"/>
    <property type="molecule type" value="Genomic_DNA"/>
</dbReference>
<evidence type="ECO:0008006" key="4">
    <source>
        <dbReference type="Google" id="ProtNLM"/>
    </source>
</evidence>
<dbReference type="InParanoid" id="M4BMU7"/>